<dbReference type="EMBL" id="JAPFFF010000727">
    <property type="protein sequence ID" value="KAK8833674.1"/>
    <property type="molecule type" value="Genomic_DNA"/>
</dbReference>
<reference evidence="4 5" key="1">
    <citation type="submission" date="2024-04" db="EMBL/GenBank/DDBJ databases">
        <title>Tritrichomonas musculus Genome.</title>
        <authorList>
            <person name="Alves-Ferreira E."/>
            <person name="Grigg M."/>
            <person name="Lorenzi H."/>
            <person name="Galac M."/>
        </authorList>
    </citation>
    <scope>NUCLEOTIDE SEQUENCE [LARGE SCALE GENOMIC DNA]</scope>
    <source>
        <strain evidence="4 5">EAF2021</strain>
    </source>
</reference>
<dbReference type="EMBL" id="JAPFFF010000234">
    <property type="protein sequence ID" value="KAK8835114.1"/>
    <property type="molecule type" value="Genomic_DNA"/>
</dbReference>
<dbReference type="EMBL" id="JAPFFF010000023">
    <property type="protein sequence ID" value="KAK8852819.1"/>
    <property type="molecule type" value="Genomic_DNA"/>
</dbReference>
<protein>
    <submittedName>
        <fullName evidence="4">Uncharacterized protein</fullName>
    </submittedName>
</protein>
<name>A0ABR2HW71_9EUKA</name>
<dbReference type="Gene3D" id="1.10.287.1490">
    <property type="match status" value="1"/>
</dbReference>
<evidence type="ECO:0000313" key="2">
    <source>
        <dbReference type="EMBL" id="KAK8833674.1"/>
    </source>
</evidence>
<keyword evidence="5" id="KW-1185">Reference proteome</keyword>
<feature type="coiled-coil region" evidence="1">
    <location>
        <begin position="49"/>
        <end position="98"/>
    </location>
</feature>
<evidence type="ECO:0000313" key="4">
    <source>
        <dbReference type="EMBL" id="KAK8852819.1"/>
    </source>
</evidence>
<dbReference type="Proteomes" id="UP001470230">
    <property type="component" value="Unassembled WGS sequence"/>
</dbReference>
<sequence>MNESSLPPIFAVTEPTSIDNNESNDFDPSLMQSFRDEILSSFDSIVPRLTQLERAYSKAINASQNQRDRSNFSFGDELNEVQRNMKEMHTQAIEMSRRVQSLTLSSQSSSALAAPRLLRPVNENFCDFKSEFDSSLKNLATLSGRITEKSQTISSSIDSVRKLPTMIENMKTNISSYQQKVKQNDKAINELNEKSSQLIDESERNICKDIENQITDAENMLKEMEDSAQKGQIEADNFAKRIQDDKESLRLSFISLTQDIEKITNERLNELNADIEASTRKSNSLIESIQNQLSDEFDQIMKNESCESEISILDQLDQARQEAQLLSLMNRLEKLQKQIQDYDKSIKNDDVIIEEEIEEDENAEDEEIFTKFVNGTTIKYYCKSDGTFHT</sequence>
<evidence type="ECO:0000313" key="3">
    <source>
        <dbReference type="EMBL" id="KAK8835114.1"/>
    </source>
</evidence>
<gene>
    <name evidence="4" type="ORF">M9Y10_017811</name>
    <name evidence="3" type="ORF">M9Y10_018084</name>
    <name evidence="2" type="ORF">M9Y10_042406</name>
</gene>
<proteinExistence type="predicted"/>
<evidence type="ECO:0000256" key="1">
    <source>
        <dbReference type="SAM" id="Coils"/>
    </source>
</evidence>
<comment type="caution">
    <text evidence="4">The sequence shown here is derived from an EMBL/GenBank/DDBJ whole genome shotgun (WGS) entry which is preliminary data.</text>
</comment>
<evidence type="ECO:0000313" key="5">
    <source>
        <dbReference type="Proteomes" id="UP001470230"/>
    </source>
</evidence>
<feature type="coiled-coil region" evidence="1">
    <location>
        <begin position="318"/>
        <end position="345"/>
    </location>
</feature>
<organism evidence="4 5">
    <name type="scientific">Tritrichomonas musculus</name>
    <dbReference type="NCBI Taxonomy" id="1915356"/>
    <lineage>
        <taxon>Eukaryota</taxon>
        <taxon>Metamonada</taxon>
        <taxon>Parabasalia</taxon>
        <taxon>Tritrichomonadida</taxon>
        <taxon>Tritrichomonadidae</taxon>
        <taxon>Tritrichomonas</taxon>
    </lineage>
</organism>
<feature type="coiled-coil region" evidence="1">
    <location>
        <begin position="167"/>
        <end position="234"/>
    </location>
</feature>
<accession>A0ABR2HW71</accession>
<keyword evidence="1" id="KW-0175">Coiled coil</keyword>